<dbReference type="PANTHER" id="PTHR43798:SF33">
    <property type="entry name" value="HYDROLASE, PUTATIVE (AFU_ORTHOLOGUE AFUA_2G14860)-RELATED"/>
    <property type="match status" value="1"/>
</dbReference>
<dbReference type="InterPro" id="IPR000073">
    <property type="entry name" value="AB_hydrolase_1"/>
</dbReference>
<dbReference type="Pfam" id="PF00561">
    <property type="entry name" value="Abhydrolase_1"/>
    <property type="match status" value="1"/>
</dbReference>
<protein>
    <submittedName>
        <fullName evidence="2">Pimeloyl-ACP methyl ester carboxylesterase</fullName>
    </submittedName>
</protein>
<proteinExistence type="predicted"/>
<dbReference type="InterPro" id="IPR050266">
    <property type="entry name" value="AB_hydrolase_sf"/>
</dbReference>
<feature type="domain" description="AB hydrolase-1" evidence="1">
    <location>
        <begin position="35"/>
        <end position="204"/>
    </location>
</feature>
<dbReference type="STRING" id="299255.SAMN02745129_0793"/>
<keyword evidence="3" id="KW-1185">Reference proteome</keyword>
<dbReference type="EMBL" id="FQXG01000001">
    <property type="protein sequence ID" value="SHG81178.1"/>
    <property type="molecule type" value="Genomic_DNA"/>
</dbReference>
<accession>A0A1M5MV50</accession>
<evidence type="ECO:0000313" key="2">
    <source>
        <dbReference type="EMBL" id="SHG81178.1"/>
    </source>
</evidence>
<dbReference type="GO" id="GO:0016020">
    <property type="term" value="C:membrane"/>
    <property type="evidence" value="ECO:0007669"/>
    <property type="project" value="TreeGrafter"/>
</dbReference>
<evidence type="ECO:0000313" key="3">
    <source>
        <dbReference type="Proteomes" id="UP000184268"/>
    </source>
</evidence>
<evidence type="ECO:0000259" key="1">
    <source>
        <dbReference type="Pfam" id="PF00561"/>
    </source>
</evidence>
<dbReference type="SUPFAM" id="SSF53474">
    <property type="entry name" value="alpha/beta-Hydrolases"/>
    <property type="match status" value="1"/>
</dbReference>
<sequence length="292" mass="32232">MTAVAPLPPVSERRFQLDGLVLAAQHFGQRDWPFLLALHGWLDNSESFRPLAQALAPHEIGVLALEWAGHGHSEHRGSGTDYHFLDNLYELDQVLTQLERPPVALLGHSMGGILAALYAGTYPERVPRLICIEALGPLVAEPGQTVANLRAGFASRQRSASSRPLDRATLVRARQAGSGLSSELVETLLERNLTEHEGQLSWRSDPRLRRRSAWRMTEAQGRAVITAIEAPTQLLLAEQGLPTLRSGLSQRQTWFQQAEVTWLPGAHHCHMTHPEEVAQAVTDFIGRPMGLS</sequence>
<dbReference type="AlphaFoldDB" id="A0A1M5MV50"/>
<dbReference type="RefSeq" id="WP_067654218.1">
    <property type="nucleotide sequence ID" value="NZ_FQXG01000001.1"/>
</dbReference>
<dbReference type="PRINTS" id="PR00111">
    <property type="entry name" value="ABHYDROLASE"/>
</dbReference>
<dbReference type="OrthoDB" id="149912at2"/>
<dbReference type="InterPro" id="IPR029058">
    <property type="entry name" value="AB_hydrolase_fold"/>
</dbReference>
<reference evidence="2 3" key="1">
    <citation type="submission" date="2016-11" db="EMBL/GenBank/DDBJ databases">
        <authorList>
            <person name="Jaros S."/>
            <person name="Januszkiewicz K."/>
            <person name="Wedrychowicz H."/>
        </authorList>
    </citation>
    <scope>NUCLEOTIDE SEQUENCE [LARGE SCALE GENOMIC DNA]</scope>
    <source>
        <strain evidence="2 3">DSM 16917</strain>
    </source>
</reference>
<name>A0A1M5MV50_9GAMM</name>
<dbReference type="PANTHER" id="PTHR43798">
    <property type="entry name" value="MONOACYLGLYCEROL LIPASE"/>
    <property type="match status" value="1"/>
</dbReference>
<gene>
    <name evidence="2" type="ORF">SAMN02745129_0793</name>
</gene>
<dbReference type="Gene3D" id="3.40.50.1820">
    <property type="entry name" value="alpha/beta hydrolase"/>
    <property type="match status" value="1"/>
</dbReference>
<dbReference type="Proteomes" id="UP000184268">
    <property type="component" value="Unassembled WGS sequence"/>
</dbReference>
<organism evidence="2 3">
    <name type="scientific">Ferrimonas marina</name>
    <dbReference type="NCBI Taxonomy" id="299255"/>
    <lineage>
        <taxon>Bacteria</taxon>
        <taxon>Pseudomonadati</taxon>
        <taxon>Pseudomonadota</taxon>
        <taxon>Gammaproteobacteria</taxon>
        <taxon>Alteromonadales</taxon>
        <taxon>Ferrimonadaceae</taxon>
        <taxon>Ferrimonas</taxon>
    </lineage>
</organism>